<name>A0ABP8AK40_9MICO</name>
<dbReference type="PANTHER" id="PTHR43762:SF1">
    <property type="entry name" value="D-ARABINONO-1,4-LACTONE OXIDASE"/>
    <property type="match status" value="1"/>
</dbReference>
<dbReference type="InterPro" id="IPR016167">
    <property type="entry name" value="FAD-bd_PCMH_sub1"/>
</dbReference>
<dbReference type="SUPFAM" id="SSF56176">
    <property type="entry name" value="FAD-binding/transporter-associated domain-like"/>
    <property type="match status" value="1"/>
</dbReference>
<evidence type="ECO:0000313" key="3">
    <source>
        <dbReference type="EMBL" id="GAA4185297.1"/>
    </source>
</evidence>
<dbReference type="Gene3D" id="1.10.45.10">
    <property type="entry name" value="Vanillyl-alcohol Oxidase, Chain A, domain 4"/>
    <property type="match status" value="1"/>
</dbReference>
<dbReference type="PIRSF" id="PIRSF000136">
    <property type="entry name" value="LGO_GLO"/>
    <property type="match status" value="1"/>
</dbReference>
<accession>A0ABP8AK40</accession>
<organism evidence="3 4">
    <name type="scientific">Gryllotalpicola kribbensis</name>
    <dbReference type="NCBI Taxonomy" id="993084"/>
    <lineage>
        <taxon>Bacteria</taxon>
        <taxon>Bacillati</taxon>
        <taxon>Actinomycetota</taxon>
        <taxon>Actinomycetes</taxon>
        <taxon>Micrococcales</taxon>
        <taxon>Microbacteriaceae</taxon>
        <taxon>Gryllotalpicola</taxon>
    </lineage>
</organism>
<dbReference type="InterPro" id="IPR010031">
    <property type="entry name" value="FAD_lactone_oxidase-like"/>
</dbReference>
<reference evidence="4" key="1">
    <citation type="journal article" date="2019" name="Int. J. Syst. Evol. Microbiol.">
        <title>The Global Catalogue of Microorganisms (GCM) 10K type strain sequencing project: providing services to taxonomists for standard genome sequencing and annotation.</title>
        <authorList>
            <consortium name="The Broad Institute Genomics Platform"/>
            <consortium name="The Broad Institute Genome Sequencing Center for Infectious Disease"/>
            <person name="Wu L."/>
            <person name="Ma J."/>
        </authorList>
    </citation>
    <scope>NUCLEOTIDE SEQUENCE [LARGE SCALE GENOMIC DNA]</scope>
    <source>
        <strain evidence="4">JCM 17593</strain>
    </source>
</reference>
<protein>
    <submittedName>
        <fullName evidence="3">D-arabinono-1,4-lactone oxidase</fullName>
    </submittedName>
</protein>
<dbReference type="InterPro" id="IPR007173">
    <property type="entry name" value="ALO_C"/>
</dbReference>
<dbReference type="Proteomes" id="UP001500213">
    <property type="component" value="Unassembled WGS sequence"/>
</dbReference>
<dbReference type="Pfam" id="PF01565">
    <property type="entry name" value="FAD_binding_4"/>
    <property type="match status" value="1"/>
</dbReference>
<evidence type="ECO:0000313" key="4">
    <source>
        <dbReference type="Proteomes" id="UP001500213"/>
    </source>
</evidence>
<dbReference type="NCBIfam" id="TIGR01679">
    <property type="entry name" value="bact_FAD_ox"/>
    <property type="match status" value="1"/>
</dbReference>
<dbReference type="InterPro" id="IPR006094">
    <property type="entry name" value="Oxid_FAD_bind_N"/>
</dbReference>
<proteinExistence type="predicted"/>
<dbReference type="Gene3D" id="3.30.465.10">
    <property type="match status" value="1"/>
</dbReference>
<evidence type="ECO:0000259" key="2">
    <source>
        <dbReference type="PROSITE" id="PS51387"/>
    </source>
</evidence>
<evidence type="ECO:0000256" key="1">
    <source>
        <dbReference type="ARBA" id="ARBA00023002"/>
    </source>
</evidence>
<dbReference type="InterPro" id="IPR016171">
    <property type="entry name" value="Vanillyl_alc_oxidase_C-sub2"/>
</dbReference>
<sequence>MTAPSAGRLAAGEWRPKALRAPEWRNWSRTESVHPVRIETPDSPEAVQRAVQAAARQGLTIKAIGAGHSFTGIAVAEGVQLLLDRLSGVVAVDEASARVTLAAGTRLWQLPKLLAPYGLALQNMGDIDRQTIAGATSTGTHGTGGSFGGLATQIVGLTLVTGDGHLLRITETENAELLPAARVGLGALGILVDVTIQCVPAFTLHAVERPEPLPEVLDGYLERSAGSDHFEFYWFPHTRLALTKTNTRLPGDAPRRPLNPVGRWFDDEVTANGLYRGLCALATLAPAMIPRVNRLAGRLTGDREFTDASPKVFVTNRSVRFRELEYALPRAAVPEALRELDRLIERRGWRISFPVEVRSAASDDTWLSTAYGRETGYIAVHRYYRETRADQLEYFTEVEKIMVAAGGRPHWGKLHTRDAEFFAGAYPRFGDFLAVRDRLDPGRLFRNPYLDRVLG</sequence>
<comment type="caution">
    <text evidence="3">The sequence shown here is derived from an EMBL/GenBank/DDBJ whole genome shotgun (WGS) entry which is preliminary data.</text>
</comment>
<dbReference type="EMBL" id="BAABBX010000005">
    <property type="protein sequence ID" value="GAA4185297.1"/>
    <property type="molecule type" value="Genomic_DNA"/>
</dbReference>
<keyword evidence="1" id="KW-0560">Oxidoreductase</keyword>
<dbReference type="Gene3D" id="3.30.43.10">
    <property type="entry name" value="Uridine Diphospho-n-acetylenolpyruvylglucosamine Reductase, domain 2"/>
    <property type="match status" value="1"/>
</dbReference>
<dbReference type="PROSITE" id="PS51387">
    <property type="entry name" value="FAD_PCMH"/>
    <property type="match status" value="1"/>
</dbReference>
<feature type="domain" description="FAD-binding PCMH-type" evidence="2">
    <location>
        <begin position="31"/>
        <end position="201"/>
    </location>
</feature>
<dbReference type="PANTHER" id="PTHR43762">
    <property type="entry name" value="L-GULONOLACTONE OXIDASE"/>
    <property type="match status" value="1"/>
</dbReference>
<dbReference type="Pfam" id="PF04030">
    <property type="entry name" value="ALO"/>
    <property type="match status" value="1"/>
</dbReference>
<keyword evidence="4" id="KW-1185">Reference proteome</keyword>
<gene>
    <name evidence="3" type="ORF">GCM10022288_07080</name>
</gene>
<dbReference type="Gene3D" id="3.30.70.2520">
    <property type="match status" value="1"/>
</dbReference>
<dbReference type="InterPro" id="IPR016166">
    <property type="entry name" value="FAD-bd_PCMH"/>
</dbReference>
<dbReference type="InterPro" id="IPR016169">
    <property type="entry name" value="FAD-bd_PCMH_sub2"/>
</dbReference>
<dbReference type="InterPro" id="IPR036318">
    <property type="entry name" value="FAD-bd_PCMH-like_sf"/>
</dbReference>